<dbReference type="AlphaFoldDB" id="A0A323UJR7"/>
<protein>
    <submittedName>
        <fullName evidence="3">Uncharacterized protein</fullName>
    </submittedName>
</protein>
<organism evidence="3 4">
    <name type="scientific">Rhodopseudomonas palustris</name>
    <dbReference type="NCBI Taxonomy" id="1076"/>
    <lineage>
        <taxon>Bacteria</taxon>
        <taxon>Pseudomonadati</taxon>
        <taxon>Pseudomonadota</taxon>
        <taxon>Alphaproteobacteria</taxon>
        <taxon>Hyphomicrobiales</taxon>
        <taxon>Nitrobacteraceae</taxon>
        <taxon>Rhodopseudomonas</taxon>
    </lineage>
</organism>
<proteinExistence type="predicted"/>
<evidence type="ECO:0000313" key="4">
    <source>
        <dbReference type="Proteomes" id="UP000248134"/>
    </source>
</evidence>
<evidence type="ECO:0000256" key="1">
    <source>
        <dbReference type="SAM" id="MobiDB-lite"/>
    </source>
</evidence>
<comment type="caution">
    <text evidence="3">The sequence shown here is derived from an EMBL/GenBank/DDBJ whole genome shotgun (WGS) entry which is preliminary data.</text>
</comment>
<name>A0A323UJR7_RHOPL</name>
<keyword evidence="2" id="KW-0472">Membrane</keyword>
<dbReference type="OrthoDB" id="8254787at2"/>
<keyword evidence="2" id="KW-1133">Transmembrane helix</keyword>
<dbReference type="RefSeq" id="WP_110785278.1">
    <property type="nucleotide sequence ID" value="NZ_QKQS01000012.1"/>
</dbReference>
<feature type="compositionally biased region" description="Basic and acidic residues" evidence="1">
    <location>
        <begin position="8"/>
        <end position="22"/>
    </location>
</feature>
<evidence type="ECO:0000313" key="3">
    <source>
        <dbReference type="EMBL" id="PZA12621.1"/>
    </source>
</evidence>
<feature type="transmembrane region" description="Helical" evidence="2">
    <location>
        <begin position="69"/>
        <end position="90"/>
    </location>
</feature>
<feature type="region of interest" description="Disordered" evidence="1">
    <location>
        <begin position="1"/>
        <end position="63"/>
    </location>
</feature>
<dbReference type="Proteomes" id="UP000248134">
    <property type="component" value="Unassembled WGS sequence"/>
</dbReference>
<reference evidence="3 4" key="1">
    <citation type="submission" date="2018-06" db="EMBL/GenBank/DDBJ databases">
        <title>Draft Whole-Genome Sequence of the purple photosynthetic bacterium Rhodospeudomonas palustris XCP.</title>
        <authorList>
            <person name="Rayyan A."/>
            <person name="Meyer T.E."/>
            <person name="Kyndt J.A."/>
        </authorList>
    </citation>
    <scope>NUCLEOTIDE SEQUENCE [LARGE SCALE GENOMIC DNA]</scope>
    <source>
        <strain evidence="3 4">XCP</strain>
    </source>
</reference>
<keyword evidence="2" id="KW-0812">Transmembrane</keyword>
<dbReference type="EMBL" id="QKQS01000012">
    <property type="protein sequence ID" value="PZA12621.1"/>
    <property type="molecule type" value="Genomic_DNA"/>
</dbReference>
<evidence type="ECO:0000256" key="2">
    <source>
        <dbReference type="SAM" id="Phobius"/>
    </source>
</evidence>
<accession>A0A323UJR7</accession>
<sequence>MKNQRIPLPDDDHRVLPFRPRDAVPLPSAEDAGRPSATILPFRREMPQLENDPEEPGRDQAPDDFRHRMLTNIAALALTVALTVVGIWLATSIADMRRTQDCVLMGRHDCAAIAAPR</sequence>
<gene>
    <name evidence="3" type="ORF">DNX69_06885</name>
</gene>